<protein>
    <submittedName>
        <fullName evidence="2">Uncharacterized protein</fullName>
    </submittedName>
</protein>
<name>A0A1R2CXG1_9CILI</name>
<dbReference type="AlphaFoldDB" id="A0A1R2CXG1"/>
<accession>A0A1R2CXG1</accession>
<comment type="caution">
    <text evidence="2">The sequence shown here is derived from an EMBL/GenBank/DDBJ whole genome shotgun (WGS) entry which is preliminary data.</text>
</comment>
<dbReference type="Proteomes" id="UP000187209">
    <property type="component" value="Unassembled WGS sequence"/>
</dbReference>
<proteinExistence type="predicted"/>
<keyword evidence="1" id="KW-0175">Coiled coil</keyword>
<organism evidence="2 3">
    <name type="scientific">Stentor coeruleus</name>
    <dbReference type="NCBI Taxonomy" id="5963"/>
    <lineage>
        <taxon>Eukaryota</taxon>
        <taxon>Sar</taxon>
        <taxon>Alveolata</taxon>
        <taxon>Ciliophora</taxon>
        <taxon>Postciliodesmatophora</taxon>
        <taxon>Heterotrichea</taxon>
        <taxon>Heterotrichida</taxon>
        <taxon>Stentoridae</taxon>
        <taxon>Stentor</taxon>
    </lineage>
</organism>
<dbReference type="EMBL" id="MPUH01000038">
    <property type="protein sequence ID" value="OMJ93699.1"/>
    <property type="molecule type" value="Genomic_DNA"/>
</dbReference>
<keyword evidence="3" id="KW-1185">Reference proteome</keyword>
<gene>
    <name evidence="2" type="ORF">SteCoe_3263</name>
</gene>
<feature type="coiled-coil region" evidence="1">
    <location>
        <begin position="128"/>
        <end position="155"/>
    </location>
</feature>
<sequence>MNSHKRQLSIDTDFSMPSGITSTVTTTTHITITSEESLISSIHSSNSSEVDQSIKEMYIQNNKMANTNQGRFEAYHAMKNELEILKLKKDMKILKNSVQQLENLFNKDKFPNNFDTLVNCSSVASHKLLLLKDKLKEAKKKNKEMKIQRDFVKCENSKLKTILIGKPPLPSQNGNNCSIF</sequence>
<evidence type="ECO:0000313" key="2">
    <source>
        <dbReference type="EMBL" id="OMJ93699.1"/>
    </source>
</evidence>
<evidence type="ECO:0000256" key="1">
    <source>
        <dbReference type="SAM" id="Coils"/>
    </source>
</evidence>
<reference evidence="2 3" key="1">
    <citation type="submission" date="2016-11" db="EMBL/GenBank/DDBJ databases">
        <title>The macronuclear genome of Stentor coeruleus: a giant cell with tiny introns.</title>
        <authorList>
            <person name="Slabodnick M."/>
            <person name="Ruby J.G."/>
            <person name="Reiff S.B."/>
            <person name="Swart E.C."/>
            <person name="Gosai S."/>
            <person name="Prabakaran S."/>
            <person name="Witkowska E."/>
            <person name="Larue G.E."/>
            <person name="Fisher S."/>
            <person name="Freeman R.M."/>
            <person name="Gunawardena J."/>
            <person name="Chu W."/>
            <person name="Stover N.A."/>
            <person name="Gregory B.D."/>
            <person name="Nowacki M."/>
            <person name="Derisi J."/>
            <person name="Roy S.W."/>
            <person name="Marshall W.F."/>
            <person name="Sood P."/>
        </authorList>
    </citation>
    <scope>NUCLEOTIDE SEQUENCE [LARGE SCALE GENOMIC DNA]</scope>
    <source>
        <strain evidence="2">WM001</strain>
    </source>
</reference>
<evidence type="ECO:0000313" key="3">
    <source>
        <dbReference type="Proteomes" id="UP000187209"/>
    </source>
</evidence>